<gene>
    <name evidence="2" type="ORF">ATO11_10685</name>
</gene>
<proteinExistence type="predicted"/>
<dbReference type="OrthoDB" id="9797304at2"/>
<keyword evidence="1" id="KW-0472">Membrane</keyword>
<evidence type="ECO:0000256" key="1">
    <source>
        <dbReference type="SAM" id="Phobius"/>
    </source>
</evidence>
<dbReference type="RefSeq" id="WP_050530854.1">
    <property type="nucleotide sequence ID" value="NZ_AQQZ01000004.1"/>
</dbReference>
<dbReference type="Proteomes" id="UP000036938">
    <property type="component" value="Unassembled WGS sequence"/>
</dbReference>
<sequence length="506" mass="55359">MLTFGWLELAVILGAALGTAAFTVRFLSASPNRLRRDPAPKDPIVLVLSEGRITRTSAAAGALLDLIDRDDGWAAVRAVFEHRFPDLPEIPPDMTDGKAVVYTAADAPNDPARLVLTTRDAVTTITLEEADGASQGVMLSAQVRAMASTAERAPHPMWILDNKGALAWGNAAYWDMAQSHLGARASHEVLFDVGDLGMSGTVNHRRCAIGSPDPEKQLWFDVSRSVHGPNTLFFATEVTAVVRAEAAQRNFVQTLTKTFAHLSIGLAIFDRDRQLALFNPALIDLTDLSPEFLSQRPNLMSFFDGLRENHVMPEPKNYTGWRETLADVVIAASDGRYSETWNLPSGLTYRVTGRPHPDGAIAFLFEDISAEISLTRRFREELEIGHAVLDTLETAVAVFSPSGRLTFSNTAYDRLWGVETDTGLGDVTVQTTSKLWQSRCHPSPAWTDIRDYVMSYGPREEWSAVVRNLDGRSLTCEAEPLSGGATLVRFKIGQPTLPPQSVSVGV</sequence>
<reference evidence="2 3" key="1">
    <citation type="journal article" date="2015" name="Int. J. Syst. Evol. Microbiol.">
        <title>Aestuariivita atlantica sp. nov., isolated from deep sea sediment of the Atlantic Ocean.</title>
        <authorList>
            <person name="Li G."/>
            <person name="Lai Q."/>
            <person name="Du Y."/>
            <person name="Liu X."/>
            <person name="Sun F."/>
            <person name="Shao Z."/>
        </authorList>
    </citation>
    <scope>NUCLEOTIDE SEQUENCE [LARGE SCALE GENOMIC DNA]</scope>
    <source>
        <strain evidence="2 3">22II-S11-z3</strain>
    </source>
</reference>
<evidence type="ECO:0000313" key="3">
    <source>
        <dbReference type="Proteomes" id="UP000036938"/>
    </source>
</evidence>
<dbReference type="Pfam" id="PF12860">
    <property type="entry name" value="PAS_7"/>
    <property type="match status" value="1"/>
</dbReference>
<protein>
    <recommendedName>
        <fullName evidence="4">Diguanylate cyclase</fullName>
    </recommendedName>
</protein>
<keyword evidence="1" id="KW-1133">Transmembrane helix</keyword>
<name>A0A0L1JPL6_9RHOB</name>
<comment type="caution">
    <text evidence="2">The sequence shown here is derived from an EMBL/GenBank/DDBJ whole genome shotgun (WGS) entry which is preliminary data.</text>
</comment>
<dbReference type="InterPro" id="IPR035965">
    <property type="entry name" value="PAS-like_dom_sf"/>
</dbReference>
<accession>A0A0L1JPL6</accession>
<dbReference type="PATRIC" id="fig|1317121.7.peg.2812"/>
<dbReference type="EMBL" id="AQQZ01000004">
    <property type="protein sequence ID" value="KNG93657.1"/>
    <property type="molecule type" value="Genomic_DNA"/>
</dbReference>
<organism evidence="2 3">
    <name type="scientific">Pseudaestuariivita atlantica</name>
    <dbReference type="NCBI Taxonomy" id="1317121"/>
    <lineage>
        <taxon>Bacteria</taxon>
        <taxon>Pseudomonadati</taxon>
        <taxon>Pseudomonadota</taxon>
        <taxon>Alphaproteobacteria</taxon>
        <taxon>Rhodobacterales</taxon>
        <taxon>Paracoccaceae</taxon>
        <taxon>Pseudaestuariivita</taxon>
    </lineage>
</organism>
<dbReference type="STRING" id="1317121.ATO11_10685"/>
<evidence type="ECO:0008006" key="4">
    <source>
        <dbReference type="Google" id="ProtNLM"/>
    </source>
</evidence>
<feature type="transmembrane region" description="Helical" evidence="1">
    <location>
        <begin position="6"/>
        <end position="27"/>
    </location>
</feature>
<keyword evidence="1" id="KW-0812">Transmembrane</keyword>
<dbReference type="AlphaFoldDB" id="A0A0L1JPL6"/>
<evidence type="ECO:0000313" key="2">
    <source>
        <dbReference type="EMBL" id="KNG93657.1"/>
    </source>
</evidence>
<keyword evidence="3" id="KW-1185">Reference proteome</keyword>
<dbReference type="SUPFAM" id="SSF55785">
    <property type="entry name" value="PYP-like sensor domain (PAS domain)"/>
    <property type="match status" value="2"/>
</dbReference>